<dbReference type="EMBL" id="UINC01018820">
    <property type="protein sequence ID" value="SVA79345.1"/>
    <property type="molecule type" value="Genomic_DNA"/>
</dbReference>
<accession>A0A381YQR7</accession>
<evidence type="ECO:0000313" key="1">
    <source>
        <dbReference type="EMBL" id="SVA79345.1"/>
    </source>
</evidence>
<proteinExistence type="predicted"/>
<sequence>MVSGFKISPYDLAKIISGEASPIVIDSYFLDNSIFADCM</sequence>
<reference evidence="1" key="1">
    <citation type="submission" date="2018-05" db="EMBL/GenBank/DDBJ databases">
        <authorList>
            <person name="Lanie J.A."/>
            <person name="Ng W.-L."/>
            <person name="Kazmierczak K.M."/>
            <person name="Andrzejewski T.M."/>
            <person name="Davidsen T.M."/>
            <person name="Wayne K.J."/>
            <person name="Tettelin H."/>
            <person name="Glass J.I."/>
            <person name="Rusch D."/>
            <person name="Podicherti R."/>
            <person name="Tsui H.-C.T."/>
            <person name="Winkler M.E."/>
        </authorList>
    </citation>
    <scope>NUCLEOTIDE SEQUENCE</scope>
</reference>
<organism evidence="1">
    <name type="scientific">marine metagenome</name>
    <dbReference type="NCBI Taxonomy" id="408172"/>
    <lineage>
        <taxon>unclassified sequences</taxon>
        <taxon>metagenomes</taxon>
        <taxon>ecological metagenomes</taxon>
    </lineage>
</organism>
<gene>
    <name evidence="1" type="ORF">METZ01_LOCUS132199</name>
</gene>
<dbReference type="AlphaFoldDB" id="A0A381YQR7"/>
<protein>
    <submittedName>
        <fullName evidence="1">Uncharacterized protein</fullName>
    </submittedName>
</protein>
<name>A0A381YQR7_9ZZZZ</name>